<gene>
    <name evidence="1" type="ORF">FLL46_12465</name>
</gene>
<dbReference type="Pfam" id="PF05936">
    <property type="entry name" value="T6SS_VasE"/>
    <property type="match status" value="1"/>
</dbReference>
<dbReference type="Proteomes" id="UP000315439">
    <property type="component" value="Unassembled WGS sequence"/>
</dbReference>
<dbReference type="EMBL" id="VIKS01000008">
    <property type="protein sequence ID" value="TQV87261.1"/>
    <property type="molecule type" value="Genomic_DNA"/>
</dbReference>
<evidence type="ECO:0000313" key="2">
    <source>
        <dbReference type="Proteomes" id="UP000315439"/>
    </source>
</evidence>
<dbReference type="NCBIfam" id="TIGR03353">
    <property type="entry name" value="VI_chp_4"/>
    <property type="match status" value="1"/>
</dbReference>
<keyword evidence="2" id="KW-1185">Reference proteome</keyword>
<comment type="caution">
    <text evidence="1">The sequence shown here is derived from an EMBL/GenBank/DDBJ whole genome shotgun (WGS) entry which is preliminary data.</text>
</comment>
<name>A0A545UCR6_9GAMM</name>
<sequence>MQTFIDIPHPVQWSEGMLLSPQHFQQQQIYLELRMCQQLQLGSSNYWGVTDLKVNAIDFSAEVLTIERIRGVMPDGLVINYTRSEEGQTSEYKPLNLSLNLAEVIDKTPDNTLTVYIAVPIRHAAAASSNADRKRFDSIPDLDVLDENTGDNAISIERLRPKLELLTKAEAGYVTMPVFKFVRSQSGKLIHDKYLPPLLRLEGGQWPEEKSLHSRINDVVKTIRDKAEELAAKSGSDSPKEKDREKIQTLVSGLLPLEVQTQNRNNHPWDTYLSLTQLLANISGLGQQAVPAAVPKYNHNDLNKAFTNVLDRITAILDEIQWRFKSVVLDINDDGHFGTLLREKWDYQNSLYIELRAIPGRTTAQLIEWIKNCRITCGDESSNSAKIHRGRGASRKLVNSFKDINIRRHSDAVFIQIPISGQEKYIQFGKMLWLKSADAKTHDYAPAKIVLHIPDEQVEQNEDSNSTKSTAD</sequence>
<organism evidence="1 2">
    <name type="scientific">Aliikangiella coralliicola</name>
    <dbReference type="NCBI Taxonomy" id="2592383"/>
    <lineage>
        <taxon>Bacteria</taxon>
        <taxon>Pseudomonadati</taxon>
        <taxon>Pseudomonadota</taxon>
        <taxon>Gammaproteobacteria</taxon>
        <taxon>Oceanospirillales</taxon>
        <taxon>Pleioneaceae</taxon>
        <taxon>Aliikangiella</taxon>
    </lineage>
</organism>
<dbReference type="InterPro" id="IPR010263">
    <property type="entry name" value="T6SS_TssK"/>
</dbReference>
<dbReference type="PANTHER" id="PTHR35566:SF1">
    <property type="entry name" value="TYPE VI SECRETION SYSTEM BASEPLATE COMPONENT TSSK1"/>
    <property type="match status" value="1"/>
</dbReference>
<evidence type="ECO:0008006" key="3">
    <source>
        <dbReference type="Google" id="ProtNLM"/>
    </source>
</evidence>
<evidence type="ECO:0000313" key="1">
    <source>
        <dbReference type="EMBL" id="TQV87261.1"/>
    </source>
</evidence>
<dbReference type="RefSeq" id="WP_142893852.1">
    <property type="nucleotide sequence ID" value="NZ_ML660164.1"/>
</dbReference>
<dbReference type="AlphaFoldDB" id="A0A545UCR6"/>
<protein>
    <recommendedName>
        <fullName evidence="3">Type VI secretion system baseplate subunit TssK</fullName>
    </recommendedName>
</protein>
<dbReference type="PANTHER" id="PTHR35566">
    <property type="entry name" value="BLR3599 PROTEIN"/>
    <property type="match status" value="1"/>
</dbReference>
<proteinExistence type="predicted"/>
<reference evidence="1 2" key="1">
    <citation type="submission" date="2019-07" db="EMBL/GenBank/DDBJ databases">
        <title>Draft genome for Aliikangiella sp. M105.</title>
        <authorList>
            <person name="Wang G."/>
        </authorList>
    </citation>
    <scope>NUCLEOTIDE SEQUENCE [LARGE SCALE GENOMIC DNA]</scope>
    <source>
        <strain evidence="1 2">M105</strain>
    </source>
</reference>
<dbReference type="OrthoDB" id="9775333at2"/>
<accession>A0A545UCR6</accession>